<keyword evidence="6" id="KW-1185">Reference proteome</keyword>
<evidence type="ECO:0000259" key="3">
    <source>
        <dbReference type="Pfam" id="PF16313"/>
    </source>
</evidence>
<dbReference type="GO" id="GO:0008237">
    <property type="term" value="F:metallopeptidase activity"/>
    <property type="evidence" value="ECO:0007669"/>
    <property type="project" value="InterPro"/>
</dbReference>
<name>A0AA48HVQ2_9ALTE</name>
<proteinExistence type="predicted"/>
<evidence type="ECO:0000259" key="4">
    <source>
        <dbReference type="Pfam" id="PF17148"/>
    </source>
</evidence>
<accession>A0AA48HVQ2</accession>
<dbReference type="InterPro" id="IPR024079">
    <property type="entry name" value="MetalloPept_cat_dom_sf"/>
</dbReference>
<feature type="chain" id="PRO_5041358110" description="DUF5117 domain-containing protein" evidence="2">
    <location>
        <begin position="22"/>
        <end position="870"/>
    </location>
</feature>
<dbReference type="Proteomes" id="UP001333710">
    <property type="component" value="Chromosome"/>
</dbReference>
<dbReference type="SUPFAM" id="SSF55486">
    <property type="entry name" value="Metalloproteases ('zincins'), catalytic domain"/>
    <property type="match status" value="1"/>
</dbReference>
<dbReference type="Gene3D" id="3.40.390.10">
    <property type="entry name" value="Collagenase (Catalytic Domain)"/>
    <property type="match status" value="1"/>
</dbReference>
<dbReference type="AlphaFoldDB" id="A0AA48HVQ2"/>
<dbReference type="PANTHER" id="PTHR38478">
    <property type="entry name" value="PEPTIDASE M1A AND M12B"/>
    <property type="match status" value="1"/>
</dbReference>
<feature type="compositionally biased region" description="Acidic residues" evidence="1">
    <location>
        <begin position="39"/>
        <end position="52"/>
    </location>
</feature>
<feature type="domain" description="DUF5117" evidence="4">
    <location>
        <begin position="120"/>
        <end position="309"/>
    </location>
</feature>
<dbReference type="CDD" id="cd04276">
    <property type="entry name" value="ZnMc_MMP_like_2"/>
    <property type="match status" value="1"/>
</dbReference>
<evidence type="ECO:0000256" key="1">
    <source>
        <dbReference type="SAM" id="MobiDB-lite"/>
    </source>
</evidence>
<gene>
    <name evidence="5" type="ORF">MACH26_22540</name>
</gene>
<sequence>MRNIRLTLLAAAVSMAVNVEAAEDTLQNQALLMMQETAAEAETEASSEDGEEEKEKTMAEKLEEKTAFPGLFDVYRDSEDGSGLVVVTDDMLNKPFLYMAHTVNGALDAGHFKGGYRDGKLIEFRKYFDRIDVVALNPRYYFDPENAISKAADANISEAVLLSTKIDMNEDGKYAISLSDLVLNENIHKVSPWPNPAADKNSKSYKLGKFQDSKSRILEINNFPANTDMIVEYVFEDSNPKNFGNNELADPRYVSVQLQHSFVELPENNFKPRRDDPRVGYFLQQFDDMTSDRTANYRDVINRWHLEKKDPSAKVSDPVKPITWWIENTTPVEWRDTIRDATLAWNTAFEKAGISNAIEVKIQPDDADWTADDIRYNVLRWTSSPRPPFGGYGPSIANPYTGEIIAADIMLEYTFMKGRWIQANFLSDGYSESELGHFEQEDLHCSLGHAMNGNLLFAQATAMANGMGDIEKDKMLKQTMYYLILHEVGHTLGLNHNMRATQLHSNDVVHDESVTKGILAGSVMDYPSVNYAPPGKTQGDFYTDKPGPYDDWVIEYGYSVGLADAEEEEKRLEAILSRSTDPALAFGNDADDMRAPGRHIDPRVNIFDMSGDAVEYAKDRFALIRDTWGKMTEKALNPGDSYNDLVVGVNAVFTELSRQANVTSRYIGGVYVDRAMVGQDGASKPFTPTPAVTQKTAMSSLRDNLFAPDAFDGMQPLYDLMQKQRRSFNNFGKNEDPRIHEMVLKAQQAVLSHIMHKNTVERIVDTELYGNEYPLEVVFADLTDAIFEDDSKGSVNSFRQNLQVAYVNRLLNMSGLEAKSAYPTFAQAVATYELEQIEDALNTSRGDKATKIHRNFLQRRINSAFHKSKS</sequence>
<reference evidence="5" key="1">
    <citation type="submission" date="2023-01" db="EMBL/GenBank/DDBJ databases">
        <title>Complete genome sequence of Planctobacterium marinum strain Dej080120_11.</title>
        <authorList>
            <person name="Ueki S."/>
            <person name="Maruyama F."/>
        </authorList>
    </citation>
    <scope>NUCLEOTIDE SEQUENCE</scope>
    <source>
        <strain evidence="5">Dej080120_11</strain>
    </source>
</reference>
<keyword evidence="2" id="KW-0732">Signal</keyword>
<feature type="signal peptide" evidence="2">
    <location>
        <begin position="1"/>
        <end position="21"/>
    </location>
</feature>
<dbReference type="EMBL" id="AP027272">
    <property type="protein sequence ID" value="BDX06733.1"/>
    <property type="molecule type" value="Genomic_DNA"/>
</dbReference>
<dbReference type="Pfam" id="PF17148">
    <property type="entry name" value="DUF5117"/>
    <property type="match status" value="1"/>
</dbReference>
<feature type="region of interest" description="Disordered" evidence="1">
    <location>
        <begin position="37"/>
        <end position="57"/>
    </location>
</feature>
<dbReference type="InterPro" id="IPR034032">
    <property type="entry name" value="Zn_MMP-like_bac"/>
</dbReference>
<dbReference type="Pfam" id="PF16313">
    <property type="entry name" value="DUF4953"/>
    <property type="match status" value="1"/>
</dbReference>
<evidence type="ECO:0000313" key="5">
    <source>
        <dbReference type="EMBL" id="BDX06733.1"/>
    </source>
</evidence>
<feature type="domain" description="EcxA zinc-binding" evidence="3">
    <location>
        <begin position="471"/>
        <end position="791"/>
    </location>
</feature>
<organism evidence="5 6">
    <name type="scientific">Planctobacterium marinum</name>
    <dbReference type="NCBI Taxonomy" id="1631968"/>
    <lineage>
        <taxon>Bacteria</taxon>
        <taxon>Pseudomonadati</taxon>
        <taxon>Pseudomonadota</taxon>
        <taxon>Gammaproteobacteria</taxon>
        <taxon>Alteromonadales</taxon>
        <taxon>Alteromonadaceae</taxon>
        <taxon>Planctobacterium</taxon>
    </lineage>
</organism>
<evidence type="ECO:0000256" key="2">
    <source>
        <dbReference type="SAM" id="SignalP"/>
    </source>
</evidence>
<evidence type="ECO:0008006" key="7">
    <source>
        <dbReference type="Google" id="ProtNLM"/>
    </source>
</evidence>
<dbReference type="InterPro" id="IPR032534">
    <property type="entry name" value="EcxA_zinc-bd"/>
</dbReference>
<dbReference type="PANTHER" id="PTHR38478:SF1">
    <property type="entry name" value="ZINC DEPENDENT METALLOPROTEASE DOMAIN LIPOPROTEIN"/>
    <property type="match status" value="1"/>
</dbReference>
<protein>
    <recommendedName>
        <fullName evidence="7">DUF5117 domain-containing protein</fullName>
    </recommendedName>
</protein>
<dbReference type="KEGG" id="pmaw:MACH26_22540"/>
<evidence type="ECO:0000313" key="6">
    <source>
        <dbReference type="Proteomes" id="UP001333710"/>
    </source>
</evidence>
<dbReference type="InterPro" id="IPR033413">
    <property type="entry name" value="DUF5117"/>
</dbReference>